<dbReference type="InterPro" id="IPR004934">
    <property type="entry name" value="TMOD"/>
</dbReference>
<dbReference type="PANTHER" id="PTHR10901:SF16">
    <property type="entry name" value="TROPOMODULIN"/>
    <property type="match status" value="1"/>
</dbReference>
<evidence type="ECO:0008006" key="7">
    <source>
        <dbReference type="Google" id="ProtNLM"/>
    </source>
</evidence>
<dbReference type="Gene3D" id="3.80.10.10">
    <property type="entry name" value="Ribonuclease Inhibitor"/>
    <property type="match status" value="1"/>
</dbReference>
<organism evidence="5 6">
    <name type="scientific">Steinernema carpocapsae</name>
    <name type="common">Entomopathogenic nematode</name>
    <dbReference type="NCBI Taxonomy" id="34508"/>
    <lineage>
        <taxon>Eukaryota</taxon>
        <taxon>Metazoa</taxon>
        <taxon>Ecdysozoa</taxon>
        <taxon>Nematoda</taxon>
        <taxon>Chromadorea</taxon>
        <taxon>Rhabditida</taxon>
        <taxon>Tylenchina</taxon>
        <taxon>Panagrolaimomorpha</taxon>
        <taxon>Strongyloidoidea</taxon>
        <taxon>Steinernematidae</taxon>
        <taxon>Steinernema</taxon>
    </lineage>
</organism>
<dbReference type="GO" id="GO:0030239">
    <property type="term" value="P:myofibril assembly"/>
    <property type="evidence" value="ECO:0007669"/>
    <property type="project" value="TreeGrafter"/>
</dbReference>
<dbReference type="InterPro" id="IPR032675">
    <property type="entry name" value="LRR_dom_sf"/>
</dbReference>
<dbReference type="OrthoDB" id="2163268at2759"/>
<name>A0A4U5NTN3_STECR</name>
<reference evidence="5 6" key="2">
    <citation type="journal article" date="2019" name="G3 (Bethesda)">
        <title>Hybrid Assembly of the Genome of the Entomopathogenic Nematode Steinernema carpocapsae Identifies the X-Chromosome.</title>
        <authorList>
            <person name="Serra L."/>
            <person name="Macchietto M."/>
            <person name="Macias-Munoz A."/>
            <person name="McGill C.J."/>
            <person name="Rodriguez I.M."/>
            <person name="Rodriguez B."/>
            <person name="Murad R."/>
            <person name="Mortazavi A."/>
        </authorList>
    </citation>
    <scope>NUCLEOTIDE SEQUENCE [LARGE SCALE GENOMIC DNA]</scope>
    <source>
        <strain evidence="5 6">ALL</strain>
    </source>
</reference>
<dbReference type="Proteomes" id="UP000298663">
    <property type="component" value="Unassembled WGS sequence"/>
</dbReference>
<feature type="region of interest" description="Disordered" evidence="4">
    <location>
        <begin position="248"/>
        <end position="271"/>
    </location>
</feature>
<keyword evidence="2" id="KW-0963">Cytoplasm</keyword>
<dbReference type="EMBL" id="AZBU02000003">
    <property type="protein sequence ID" value="TKR86491.1"/>
    <property type="molecule type" value="Genomic_DNA"/>
</dbReference>
<reference evidence="5 6" key="1">
    <citation type="journal article" date="2015" name="Genome Biol.">
        <title>Comparative genomics of Steinernema reveals deeply conserved gene regulatory networks.</title>
        <authorList>
            <person name="Dillman A.R."/>
            <person name="Macchietto M."/>
            <person name="Porter C.F."/>
            <person name="Rogers A."/>
            <person name="Williams B."/>
            <person name="Antoshechkin I."/>
            <person name="Lee M.M."/>
            <person name="Goodwin Z."/>
            <person name="Lu X."/>
            <person name="Lewis E.E."/>
            <person name="Goodrich-Blair H."/>
            <person name="Stock S.P."/>
            <person name="Adams B.J."/>
            <person name="Sternberg P.W."/>
            <person name="Mortazavi A."/>
        </authorList>
    </citation>
    <scope>NUCLEOTIDE SEQUENCE [LARGE SCALE GENOMIC DNA]</scope>
    <source>
        <strain evidence="5 6">ALL</strain>
    </source>
</reference>
<dbReference type="AlphaFoldDB" id="A0A4U5NTN3"/>
<dbReference type="SUPFAM" id="SSF52047">
    <property type="entry name" value="RNI-like"/>
    <property type="match status" value="1"/>
</dbReference>
<dbReference type="GO" id="GO:0051694">
    <property type="term" value="P:pointed-end actin filament capping"/>
    <property type="evidence" value="ECO:0007669"/>
    <property type="project" value="InterPro"/>
</dbReference>
<protein>
    <recommendedName>
        <fullName evidence="7">Tropomodulin</fullName>
    </recommendedName>
</protein>
<feature type="compositionally biased region" description="Low complexity" evidence="4">
    <location>
        <begin position="517"/>
        <end position="528"/>
    </location>
</feature>
<dbReference type="GO" id="GO:0005856">
    <property type="term" value="C:cytoskeleton"/>
    <property type="evidence" value="ECO:0007669"/>
    <property type="project" value="UniProtKB-SubCell"/>
</dbReference>
<dbReference type="GO" id="GO:0007015">
    <property type="term" value="P:actin filament organization"/>
    <property type="evidence" value="ECO:0007669"/>
    <property type="project" value="TreeGrafter"/>
</dbReference>
<sequence>MHQLDSFIDGDLGRSIQNIAAFLPRSSQSLLRLGRPFRLFLLRSDRSPPPITPISVTNSSEVPYFEGFLENALEKTCHRGFCLPEFARAVIAERLRFQAAGKREFGKVNQLASSGFRSASSRLEAMFSDRGDRRNRNKTSSFDLFRFLRVFTAERRSLPASCCVLRRSLIACWLHITAYASAGGFRKKEEHADMSDDEEVMTDADFERALDALKEQEQEGEVGELLKMMNENRMISWEEAEQILGDTGTAPVKSSLPEQTRPTEPDNDTDVDESIRRLQNNDPELTQINLNNMKRTPIPQIQRLIAAIQENTHLEKLSLANMGLYDGNVEPLIDVIENNVTLRSINLETNYLSAQFFSRLFQAALKNQSLEEVKAVNQGVSFATNLEKEIIDAIFENRGLTKVSINIRLPEGRHKIENATLRNGEIKRVLRRQAAEEERKEAQAKALKAAKAAEAEAKRIAKEKKDSEEFRKNEEKLKKSKEAAAARAADQAAKKAATTTAPKPSVAAAKIAALKAAAGGAAAKQKTTPAKKEEEPSKVYPRKKI</sequence>
<evidence type="ECO:0000256" key="4">
    <source>
        <dbReference type="SAM" id="MobiDB-lite"/>
    </source>
</evidence>
<gene>
    <name evidence="5" type="ORF">L596_011075</name>
</gene>
<feature type="region of interest" description="Disordered" evidence="4">
    <location>
        <begin position="517"/>
        <end position="545"/>
    </location>
</feature>
<dbReference type="PANTHER" id="PTHR10901">
    <property type="entry name" value="TROPOMODULIN"/>
    <property type="match status" value="1"/>
</dbReference>
<evidence type="ECO:0000313" key="5">
    <source>
        <dbReference type="EMBL" id="TKR86491.1"/>
    </source>
</evidence>
<comment type="subcellular location">
    <subcellularLocation>
        <location evidence="1">Cytoplasm</location>
        <location evidence="1">Cytoskeleton</location>
    </subcellularLocation>
</comment>
<accession>A0A4U5NTN3</accession>
<keyword evidence="6" id="KW-1185">Reference proteome</keyword>
<feature type="compositionally biased region" description="Basic and acidic residues" evidence="4">
    <location>
        <begin position="458"/>
        <end position="484"/>
    </location>
</feature>
<dbReference type="GO" id="GO:0030016">
    <property type="term" value="C:myofibril"/>
    <property type="evidence" value="ECO:0007669"/>
    <property type="project" value="TreeGrafter"/>
</dbReference>
<proteinExistence type="predicted"/>
<evidence type="ECO:0000256" key="3">
    <source>
        <dbReference type="ARBA" id="ARBA00023212"/>
    </source>
</evidence>
<evidence type="ECO:0000256" key="2">
    <source>
        <dbReference type="ARBA" id="ARBA00022490"/>
    </source>
</evidence>
<evidence type="ECO:0000313" key="6">
    <source>
        <dbReference type="Proteomes" id="UP000298663"/>
    </source>
</evidence>
<dbReference type="GO" id="GO:0005523">
    <property type="term" value="F:tropomyosin binding"/>
    <property type="evidence" value="ECO:0007669"/>
    <property type="project" value="InterPro"/>
</dbReference>
<feature type="compositionally biased region" description="Low complexity" evidence="4">
    <location>
        <begin position="485"/>
        <end position="505"/>
    </location>
</feature>
<dbReference type="STRING" id="34508.A0A4U5NTN3"/>
<evidence type="ECO:0000256" key="1">
    <source>
        <dbReference type="ARBA" id="ARBA00004245"/>
    </source>
</evidence>
<keyword evidence="3" id="KW-0206">Cytoskeleton</keyword>
<feature type="region of interest" description="Disordered" evidence="4">
    <location>
        <begin position="458"/>
        <end position="505"/>
    </location>
</feature>
<comment type="caution">
    <text evidence="5">The sequence shown here is derived from an EMBL/GenBank/DDBJ whole genome shotgun (WGS) entry which is preliminary data.</text>
</comment>